<name>A0A6J5R4K2_9CAUD</name>
<reference evidence="1" key="1">
    <citation type="submission" date="2020-05" db="EMBL/GenBank/DDBJ databases">
        <authorList>
            <person name="Chiriac C."/>
            <person name="Salcher M."/>
            <person name="Ghai R."/>
            <person name="Kavagutti S V."/>
        </authorList>
    </citation>
    <scope>NUCLEOTIDE SEQUENCE</scope>
</reference>
<accession>A0A6J5R4K2</accession>
<gene>
    <name evidence="1" type="ORF">UFOVP1229_87</name>
</gene>
<organism evidence="1">
    <name type="scientific">uncultured Caudovirales phage</name>
    <dbReference type="NCBI Taxonomy" id="2100421"/>
    <lineage>
        <taxon>Viruses</taxon>
        <taxon>Duplodnaviria</taxon>
        <taxon>Heunggongvirae</taxon>
        <taxon>Uroviricota</taxon>
        <taxon>Caudoviricetes</taxon>
        <taxon>Peduoviridae</taxon>
        <taxon>Maltschvirus</taxon>
        <taxon>Maltschvirus maltsch</taxon>
    </lineage>
</organism>
<proteinExistence type="predicted"/>
<sequence length="209" mass="24208">MNSAALLLLLIAPIAQLDEVAAKRSLFLFVDGNRESQILKSELTRDWASRPSAELAIWEARRQRVFSRVRFVDLSGIPRYKRPDVGLPAFAWGEFEKPTPLDSRSFNGSGCALTCIETHVFNFDLDLTSWVRAKETELEIARWAHVQKVANWLAKDHPDDWANYPWCPYENYLTVEELEKKFGDYPDYPRFIPPPPPESPIRRFPWEGK</sequence>
<dbReference type="EMBL" id="LR797178">
    <property type="protein sequence ID" value="CAB4191683.1"/>
    <property type="molecule type" value="Genomic_DNA"/>
</dbReference>
<evidence type="ECO:0000313" key="1">
    <source>
        <dbReference type="EMBL" id="CAB4191683.1"/>
    </source>
</evidence>
<protein>
    <submittedName>
        <fullName evidence="1">Uncharacterized protein</fullName>
    </submittedName>
</protein>